<name>A0A2T5PA83_9PSED</name>
<comment type="caution">
    <text evidence="1">The sequence shown here is derived from an EMBL/GenBank/DDBJ whole genome shotgun (WGS) entry which is preliminary data.</text>
</comment>
<dbReference type="SUPFAM" id="SSF54427">
    <property type="entry name" value="NTF2-like"/>
    <property type="match status" value="1"/>
</dbReference>
<reference evidence="1 2" key="1">
    <citation type="submission" date="2018-04" db="EMBL/GenBank/DDBJ databases">
        <title>Pseudomonas sp. nov., isolated from mangrove soil.</title>
        <authorList>
            <person name="Chen C."/>
        </authorList>
    </citation>
    <scope>NUCLEOTIDE SEQUENCE [LARGE SCALE GENOMIC DNA]</scope>
    <source>
        <strain evidence="1 2">TC-11</strain>
    </source>
</reference>
<dbReference type="GO" id="GO:0030638">
    <property type="term" value="P:polyketide metabolic process"/>
    <property type="evidence" value="ECO:0007669"/>
    <property type="project" value="InterPro"/>
</dbReference>
<dbReference type="AlphaFoldDB" id="A0A2T5PA83"/>
<proteinExistence type="predicted"/>
<evidence type="ECO:0000313" key="2">
    <source>
        <dbReference type="Proteomes" id="UP000244064"/>
    </source>
</evidence>
<dbReference type="EMBL" id="QASN01000016">
    <property type="protein sequence ID" value="PTU74653.1"/>
    <property type="molecule type" value="Genomic_DNA"/>
</dbReference>
<protein>
    <recommendedName>
        <fullName evidence="3">Ester cyclase</fullName>
    </recommendedName>
</protein>
<dbReference type="PANTHER" id="PTHR38436:SF1">
    <property type="entry name" value="ESTER CYCLASE"/>
    <property type="match status" value="1"/>
</dbReference>
<accession>A0A2T5PA83</accession>
<dbReference type="Gene3D" id="3.10.450.50">
    <property type="match status" value="1"/>
</dbReference>
<dbReference type="RefSeq" id="WP_108106905.1">
    <property type="nucleotide sequence ID" value="NZ_QASN01000016.1"/>
</dbReference>
<evidence type="ECO:0008006" key="3">
    <source>
        <dbReference type="Google" id="ProtNLM"/>
    </source>
</evidence>
<dbReference type="OrthoDB" id="6981692at2"/>
<keyword evidence="2" id="KW-1185">Reference proteome</keyword>
<dbReference type="Proteomes" id="UP000244064">
    <property type="component" value="Unassembled WGS sequence"/>
</dbReference>
<dbReference type="InterPro" id="IPR009959">
    <property type="entry name" value="Cyclase_SnoaL-like"/>
</dbReference>
<dbReference type="Pfam" id="PF07366">
    <property type="entry name" value="SnoaL"/>
    <property type="match status" value="1"/>
</dbReference>
<dbReference type="InterPro" id="IPR032710">
    <property type="entry name" value="NTF2-like_dom_sf"/>
</dbReference>
<gene>
    <name evidence="1" type="ORF">DBO85_08860</name>
</gene>
<dbReference type="PANTHER" id="PTHR38436">
    <property type="entry name" value="POLYKETIDE CYCLASE SNOAL-LIKE DOMAIN"/>
    <property type="match status" value="1"/>
</dbReference>
<evidence type="ECO:0000313" key="1">
    <source>
        <dbReference type="EMBL" id="PTU74653.1"/>
    </source>
</evidence>
<organism evidence="1 2">
    <name type="scientific">Pseudomonas mangrovi</name>
    <dbReference type="NCBI Taxonomy" id="2161748"/>
    <lineage>
        <taxon>Bacteria</taxon>
        <taxon>Pseudomonadati</taxon>
        <taxon>Pseudomonadota</taxon>
        <taxon>Gammaproteobacteria</taxon>
        <taxon>Pseudomonadales</taxon>
        <taxon>Pseudomonadaceae</taxon>
        <taxon>Pseudomonas</taxon>
    </lineage>
</organism>
<sequence>MTLEENKKTARRHIDLTWNKGHLALAEQLQSKDFIYRSALLGNSLPASDFVLFIQKVRHAMPTLEAVVEECIAEGERVVTWSTLLGTIERPVDGYPVSDRVLSYSVVAFWTFNSSGEIREICTLLDMENVRAQLGLERTEQAHSALA</sequence>